<name>A0ABQ2T589_STREZ</name>
<protein>
    <submittedName>
        <fullName evidence="1">Uncharacterized protein</fullName>
    </submittedName>
</protein>
<gene>
    <name evidence="1" type="ORF">GCM10010285_31740</name>
</gene>
<evidence type="ECO:0000313" key="2">
    <source>
        <dbReference type="Proteomes" id="UP000597853"/>
    </source>
</evidence>
<accession>A0ABQ2T589</accession>
<organism evidence="1 2">
    <name type="scientific">Streptomyces pseudogriseolus</name>
    <name type="common">Streptomyces gancidicus</name>
    <name type="synonym">Streptomyces rubiginosus</name>
    <dbReference type="NCBI Taxonomy" id="36817"/>
    <lineage>
        <taxon>Bacteria</taxon>
        <taxon>Bacillati</taxon>
        <taxon>Actinomycetota</taxon>
        <taxon>Actinomycetes</taxon>
        <taxon>Kitasatosporales</taxon>
        <taxon>Streptomycetaceae</taxon>
        <taxon>Streptomyces</taxon>
        <taxon>Streptomyces pseudogriseolus group</taxon>
    </lineage>
</organism>
<reference evidence="2" key="1">
    <citation type="journal article" date="2019" name="Int. J. Syst. Evol. Microbiol.">
        <title>The Global Catalogue of Microorganisms (GCM) 10K type strain sequencing project: providing services to taxonomists for standard genome sequencing and annotation.</title>
        <authorList>
            <consortium name="The Broad Institute Genomics Platform"/>
            <consortium name="The Broad Institute Genome Sequencing Center for Infectious Disease"/>
            <person name="Wu L."/>
            <person name="Ma J."/>
        </authorList>
    </citation>
    <scope>NUCLEOTIDE SEQUENCE [LARGE SCALE GENOMIC DNA]</scope>
    <source>
        <strain evidence="2">JCM 4416</strain>
    </source>
</reference>
<evidence type="ECO:0000313" key="1">
    <source>
        <dbReference type="EMBL" id="GGS49865.1"/>
    </source>
</evidence>
<dbReference type="Proteomes" id="UP000597853">
    <property type="component" value="Unassembled WGS sequence"/>
</dbReference>
<keyword evidence="2" id="KW-1185">Reference proteome</keyword>
<sequence>MPVPAMELSGPEAVETFAQFLYLAEGVLECVGEHVYADAVLHLLEAGAGEYLQGPRGCLALAGSRTVTSSTLIPPSRVGTPRRTRAALCWIDAIASRATGSGPGSSGR</sequence>
<proteinExistence type="predicted"/>
<dbReference type="EMBL" id="BMTX01000008">
    <property type="protein sequence ID" value="GGS49865.1"/>
    <property type="molecule type" value="Genomic_DNA"/>
</dbReference>
<comment type="caution">
    <text evidence="1">The sequence shown here is derived from an EMBL/GenBank/DDBJ whole genome shotgun (WGS) entry which is preliminary data.</text>
</comment>